<dbReference type="Proteomes" id="UP001589611">
    <property type="component" value="Unassembled WGS sequence"/>
</dbReference>
<evidence type="ECO:0000256" key="6">
    <source>
        <dbReference type="ARBA" id="ARBA00022989"/>
    </source>
</evidence>
<evidence type="ECO:0000256" key="1">
    <source>
        <dbReference type="ARBA" id="ARBA00004651"/>
    </source>
</evidence>
<dbReference type="Gene3D" id="1.10.3720.10">
    <property type="entry name" value="MetI-like"/>
    <property type="match status" value="1"/>
</dbReference>
<dbReference type="PANTHER" id="PTHR42929">
    <property type="entry name" value="INNER MEMBRANE ABC TRANSPORTER PERMEASE PROTEIN YDCU-RELATED-RELATED"/>
    <property type="match status" value="1"/>
</dbReference>
<keyword evidence="12" id="KW-1185">Reference proteome</keyword>
<sequence>MTTGTSTRAAATRTVENDQSSKQGRVQRGRRGRFRTWFSNALPTILLMLPAAVALSMLFFYPLIRIIEISLTQPEPGLGNYIDMFTDGYTVTILLRTVWVSFIVALVTVTLAFPLAYAMTICKPLTRAILFTIVLIPFWTNATAKNFVFLALFQRDGVIDDFLQQFGINYPLIGTPFGVTIAMSQVLLPFAVLPLYASLGQIDRRLLDAAVGLGATRRRAFFKVYVPLSAPGLAAGLILVFILSLGFYVTPAMLGSPQQAMIAQLIMARVQLILDLGGAGAIAIFLLVVTMLSLGVSRLIAGGRSRGTNSLGGIK</sequence>
<evidence type="ECO:0000256" key="2">
    <source>
        <dbReference type="ARBA" id="ARBA00007069"/>
    </source>
</evidence>
<protein>
    <submittedName>
        <fullName evidence="11">ABC transporter permease</fullName>
    </submittedName>
</protein>
<feature type="compositionally biased region" description="Low complexity" evidence="9">
    <location>
        <begin position="1"/>
        <end position="14"/>
    </location>
</feature>
<comment type="subcellular location">
    <subcellularLocation>
        <location evidence="1 8">Cell membrane</location>
        <topology evidence="1 8">Multi-pass membrane protein</topology>
    </subcellularLocation>
</comment>
<feature type="transmembrane region" description="Helical" evidence="8">
    <location>
        <begin position="173"/>
        <end position="197"/>
    </location>
</feature>
<comment type="caution">
    <text evidence="11">The sequence shown here is derived from an EMBL/GenBank/DDBJ whole genome shotgun (WGS) entry which is preliminary data.</text>
</comment>
<feature type="transmembrane region" description="Helical" evidence="8">
    <location>
        <begin position="270"/>
        <end position="296"/>
    </location>
</feature>
<gene>
    <name evidence="11" type="ORF">ACFFPJ_15325</name>
</gene>
<dbReference type="RefSeq" id="WP_344715601.1">
    <property type="nucleotide sequence ID" value="NZ_BAAAWH010000001.1"/>
</dbReference>
<evidence type="ECO:0000256" key="8">
    <source>
        <dbReference type="RuleBase" id="RU363032"/>
    </source>
</evidence>
<keyword evidence="3 8" id="KW-0813">Transport</keyword>
<feature type="transmembrane region" description="Helical" evidence="8">
    <location>
        <begin position="224"/>
        <end position="250"/>
    </location>
</feature>
<feature type="transmembrane region" description="Helical" evidence="8">
    <location>
        <begin position="129"/>
        <end position="153"/>
    </location>
</feature>
<evidence type="ECO:0000256" key="3">
    <source>
        <dbReference type="ARBA" id="ARBA00022448"/>
    </source>
</evidence>
<keyword evidence="6 8" id="KW-1133">Transmembrane helix</keyword>
<dbReference type="PROSITE" id="PS50928">
    <property type="entry name" value="ABC_TM1"/>
    <property type="match status" value="1"/>
</dbReference>
<dbReference type="InterPro" id="IPR000515">
    <property type="entry name" value="MetI-like"/>
</dbReference>
<dbReference type="CDD" id="cd06261">
    <property type="entry name" value="TM_PBP2"/>
    <property type="match status" value="1"/>
</dbReference>
<dbReference type="Pfam" id="PF00528">
    <property type="entry name" value="BPD_transp_1"/>
    <property type="match status" value="1"/>
</dbReference>
<keyword evidence="5 8" id="KW-0812">Transmembrane</keyword>
<keyword evidence="7 8" id="KW-0472">Membrane</keyword>
<evidence type="ECO:0000256" key="5">
    <source>
        <dbReference type="ARBA" id="ARBA00022692"/>
    </source>
</evidence>
<dbReference type="PANTHER" id="PTHR42929:SF5">
    <property type="entry name" value="ABC TRANSPORTER PERMEASE PROTEIN"/>
    <property type="match status" value="1"/>
</dbReference>
<comment type="similarity">
    <text evidence="2">Belongs to the binding-protein-dependent transport system permease family. CysTW subfamily.</text>
</comment>
<dbReference type="EMBL" id="JBHMBE010000007">
    <property type="protein sequence ID" value="MFB9647167.1"/>
    <property type="molecule type" value="Genomic_DNA"/>
</dbReference>
<feature type="transmembrane region" description="Helical" evidence="8">
    <location>
        <begin position="93"/>
        <end position="117"/>
    </location>
</feature>
<feature type="region of interest" description="Disordered" evidence="9">
    <location>
        <begin position="1"/>
        <end position="28"/>
    </location>
</feature>
<dbReference type="SUPFAM" id="SSF161098">
    <property type="entry name" value="MetI-like"/>
    <property type="match status" value="1"/>
</dbReference>
<keyword evidence="4" id="KW-1003">Cell membrane</keyword>
<evidence type="ECO:0000259" key="10">
    <source>
        <dbReference type="PROSITE" id="PS50928"/>
    </source>
</evidence>
<evidence type="ECO:0000256" key="9">
    <source>
        <dbReference type="SAM" id="MobiDB-lite"/>
    </source>
</evidence>
<dbReference type="InterPro" id="IPR035906">
    <property type="entry name" value="MetI-like_sf"/>
</dbReference>
<name>A0ABV5T5K8_9MICO</name>
<feature type="transmembrane region" description="Helical" evidence="8">
    <location>
        <begin position="37"/>
        <end position="61"/>
    </location>
</feature>
<reference evidence="11 12" key="1">
    <citation type="submission" date="2024-09" db="EMBL/GenBank/DDBJ databases">
        <authorList>
            <person name="Sun Q."/>
            <person name="Mori K."/>
        </authorList>
    </citation>
    <scope>NUCLEOTIDE SEQUENCE [LARGE SCALE GENOMIC DNA]</scope>
    <source>
        <strain evidence="11 12">JCM 1342</strain>
    </source>
</reference>
<evidence type="ECO:0000313" key="11">
    <source>
        <dbReference type="EMBL" id="MFB9647167.1"/>
    </source>
</evidence>
<evidence type="ECO:0000313" key="12">
    <source>
        <dbReference type="Proteomes" id="UP001589611"/>
    </source>
</evidence>
<feature type="domain" description="ABC transmembrane type-1" evidence="10">
    <location>
        <begin position="94"/>
        <end position="297"/>
    </location>
</feature>
<accession>A0ABV5T5K8</accession>
<evidence type="ECO:0000256" key="4">
    <source>
        <dbReference type="ARBA" id="ARBA00022475"/>
    </source>
</evidence>
<organism evidence="11 12">
    <name type="scientific">Microbacterium terregens</name>
    <dbReference type="NCBI Taxonomy" id="69363"/>
    <lineage>
        <taxon>Bacteria</taxon>
        <taxon>Bacillati</taxon>
        <taxon>Actinomycetota</taxon>
        <taxon>Actinomycetes</taxon>
        <taxon>Micrococcales</taxon>
        <taxon>Microbacteriaceae</taxon>
        <taxon>Microbacterium</taxon>
    </lineage>
</organism>
<proteinExistence type="inferred from homology"/>
<evidence type="ECO:0000256" key="7">
    <source>
        <dbReference type="ARBA" id="ARBA00023136"/>
    </source>
</evidence>